<accession>A0A0P9GSR1</accession>
<evidence type="ECO:0000313" key="2">
    <source>
        <dbReference type="Proteomes" id="UP000240475"/>
    </source>
</evidence>
<reference evidence="1 2" key="1">
    <citation type="submission" date="2018-04" db="EMBL/GenBank/DDBJ databases">
        <authorList>
            <person name="Cha J.-S."/>
        </authorList>
    </citation>
    <scope>NUCLEOTIDE SEQUENCE [LARGE SCALE GENOMIC DNA]</scope>
    <source>
        <strain evidence="1 2">LMG5095</strain>
    </source>
</reference>
<dbReference type="RefSeq" id="WP_003316225.1">
    <property type="nucleotide sequence ID" value="NZ_CP028490.1"/>
</dbReference>
<dbReference type="AlphaFoldDB" id="A0A0P9GSR1"/>
<evidence type="ECO:0000313" key="1">
    <source>
        <dbReference type="EMBL" id="AVX25896.1"/>
    </source>
</evidence>
<gene>
    <name evidence="1" type="ORF">DA456_22260</name>
</gene>
<name>A0A0P9GSR1_PSESX</name>
<dbReference type="Proteomes" id="UP000240475">
    <property type="component" value="Chromosome"/>
</dbReference>
<dbReference type="EMBL" id="CP028490">
    <property type="protein sequence ID" value="AVX25896.1"/>
    <property type="molecule type" value="Genomic_DNA"/>
</dbReference>
<proteinExistence type="predicted"/>
<protein>
    <submittedName>
        <fullName evidence="1">Uncharacterized protein</fullName>
    </submittedName>
</protein>
<sequence length="86" mass="9206">MNSVTKKSALKVLALTTFATIGLQGTAFAIEAKPPASVTGVNYSVVKDAEKNQTGSTKALPLQARLTLGSGRKIYNACEYWPEECR</sequence>
<organism evidence="1 2">
    <name type="scientific">Pseudomonas syringae pv. atrofaciens</name>
    <dbReference type="NCBI Taxonomy" id="192087"/>
    <lineage>
        <taxon>Bacteria</taxon>
        <taxon>Pseudomonadati</taxon>
        <taxon>Pseudomonadota</taxon>
        <taxon>Gammaproteobacteria</taxon>
        <taxon>Pseudomonadales</taxon>
        <taxon>Pseudomonadaceae</taxon>
        <taxon>Pseudomonas</taxon>
        <taxon>Pseudomonas syringae</taxon>
    </lineage>
</organism>